<dbReference type="InterPro" id="IPR004827">
    <property type="entry name" value="bZIP"/>
</dbReference>
<dbReference type="Gene3D" id="1.20.5.170">
    <property type="match status" value="1"/>
</dbReference>
<dbReference type="SUPFAM" id="SSF57959">
    <property type="entry name" value="Leucine zipper domain"/>
    <property type="match status" value="1"/>
</dbReference>
<evidence type="ECO:0000313" key="4">
    <source>
        <dbReference type="Proteomes" id="UP001146793"/>
    </source>
</evidence>
<comment type="caution">
    <text evidence="3">The sequence shown here is derived from an EMBL/GenBank/DDBJ whole genome shotgun (WGS) entry which is preliminary data.</text>
</comment>
<organism evidence="3 4">
    <name type="scientific">Anaeramoeba flamelloides</name>
    <dbReference type="NCBI Taxonomy" id="1746091"/>
    <lineage>
        <taxon>Eukaryota</taxon>
        <taxon>Metamonada</taxon>
        <taxon>Anaeramoebidae</taxon>
        <taxon>Anaeramoeba</taxon>
    </lineage>
</organism>
<dbReference type="PROSITE" id="PS50217">
    <property type="entry name" value="BZIP"/>
    <property type="match status" value="1"/>
</dbReference>
<feature type="region of interest" description="Disordered" evidence="1">
    <location>
        <begin position="223"/>
        <end position="255"/>
    </location>
</feature>
<dbReference type="SMART" id="SM00338">
    <property type="entry name" value="BRLZ"/>
    <property type="match status" value="1"/>
</dbReference>
<dbReference type="Proteomes" id="UP001146793">
    <property type="component" value="Unassembled WGS sequence"/>
</dbReference>
<name>A0AAV7ZQZ8_9EUKA</name>
<proteinExistence type="predicted"/>
<dbReference type="GO" id="GO:0003700">
    <property type="term" value="F:DNA-binding transcription factor activity"/>
    <property type="evidence" value="ECO:0007669"/>
    <property type="project" value="InterPro"/>
</dbReference>
<feature type="compositionally biased region" description="Basic and acidic residues" evidence="1">
    <location>
        <begin position="42"/>
        <end position="58"/>
    </location>
</feature>
<accession>A0AAV7ZQZ8</accession>
<dbReference type="InterPro" id="IPR046347">
    <property type="entry name" value="bZIP_sf"/>
</dbReference>
<feature type="compositionally biased region" description="Basic and acidic residues" evidence="1">
    <location>
        <begin position="86"/>
        <end position="113"/>
    </location>
</feature>
<evidence type="ECO:0000256" key="1">
    <source>
        <dbReference type="SAM" id="MobiDB-lite"/>
    </source>
</evidence>
<feature type="compositionally biased region" description="Basic residues" evidence="1">
    <location>
        <begin position="10"/>
        <end position="41"/>
    </location>
</feature>
<reference evidence="3" key="1">
    <citation type="submission" date="2022-08" db="EMBL/GenBank/DDBJ databases">
        <title>Novel sulphate-reducing endosymbionts in the free-living metamonad Anaeramoeba.</title>
        <authorList>
            <person name="Jerlstrom-Hultqvist J."/>
            <person name="Cepicka I."/>
            <person name="Gallot-Lavallee L."/>
            <person name="Salas-Leiva D."/>
            <person name="Curtis B.A."/>
            <person name="Zahonova K."/>
            <person name="Pipaliya S."/>
            <person name="Dacks J."/>
            <person name="Roger A.J."/>
        </authorList>
    </citation>
    <scope>NUCLEOTIDE SEQUENCE</scope>
    <source>
        <strain evidence="3">Busselton2</strain>
    </source>
</reference>
<sequence>MASVVPETKHKPRSISRSRSKTKTKKKTTTFQKHKKKNKIKTNKEKKNIKTKIKEDKQVNSIPLSSRKRKYLDSSNLPQNNNSTTTEKDKKLKKDEDKKLEKDGKGISKEKNRANKHNFRYKFQKIEKPNEKKSKLIITRIKKKSKYVLQDGSVKKYIKNRKKARNRRNARRFRQRKKNIVQDLETEAKMLKMKKLNLLGKIGDVDQENLILQRQIQLLKEDFSQSSNSNEEQNETGETSKITSDNSNNSLNNNDSSEEIFVIKNEEKLSLENPNLRHSPKLKINSNNDQEFIVGSEDSYEYPTSSLTLASSSTNNNNNTCSELYNLLPLFDSNKFENKQSQELEKTETPQFFFDDLIEDNNFNFEDEEQF</sequence>
<feature type="compositionally biased region" description="Low complexity" evidence="1">
    <location>
        <begin position="244"/>
        <end position="255"/>
    </location>
</feature>
<protein>
    <submittedName>
        <fullName evidence="3">B-zip transcription factor (Eurofung)</fullName>
    </submittedName>
</protein>
<feature type="domain" description="BZIP" evidence="2">
    <location>
        <begin position="159"/>
        <end position="219"/>
    </location>
</feature>
<dbReference type="AlphaFoldDB" id="A0AAV7ZQZ8"/>
<evidence type="ECO:0000313" key="3">
    <source>
        <dbReference type="EMBL" id="KAJ3442892.1"/>
    </source>
</evidence>
<feature type="compositionally biased region" description="Polar residues" evidence="1">
    <location>
        <begin position="73"/>
        <end position="85"/>
    </location>
</feature>
<evidence type="ECO:0000259" key="2">
    <source>
        <dbReference type="PROSITE" id="PS50217"/>
    </source>
</evidence>
<feature type="region of interest" description="Disordered" evidence="1">
    <location>
        <begin position="1"/>
        <end position="116"/>
    </location>
</feature>
<gene>
    <name evidence="3" type="ORF">M0812_12644</name>
</gene>
<dbReference type="EMBL" id="JANTQA010000026">
    <property type="protein sequence ID" value="KAJ3442892.1"/>
    <property type="molecule type" value="Genomic_DNA"/>
</dbReference>